<evidence type="ECO:0000313" key="1">
    <source>
        <dbReference type="EMBL" id="VYU72276.1"/>
    </source>
</evidence>
<accession>A0A6N3H694</accession>
<protein>
    <submittedName>
        <fullName evidence="1">Uncharacterized protein</fullName>
    </submittedName>
</protein>
<dbReference type="AlphaFoldDB" id="A0A6N3H694"/>
<proteinExistence type="predicted"/>
<gene>
    <name evidence="1" type="ORF">PMLFYP103_03454</name>
</gene>
<reference evidence="1" key="1">
    <citation type="submission" date="2019-11" db="EMBL/GenBank/DDBJ databases">
        <authorList>
            <person name="Feng L."/>
        </authorList>
    </citation>
    <scope>NUCLEOTIDE SEQUENCE</scope>
    <source>
        <strain evidence="1">PmerdaeLFYP103</strain>
    </source>
</reference>
<dbReference type="EMBL" id="CACRUV010000050">
    <property type="protein sequence ID" value="VYU72276.1"/>
    <property type="molecule type" value="Genomic_DNA"/>
</dbReference>
<organism evidence="1">
    <name type="scientific">Parabacteroides merdae</name>
    <dbReference type="NCBI Taxonomy" id="46503"/>
    <lineage>
        <taxon>Bacteria</taxon>
        <taxon>Pseudomonadati</taxon>
        <taxon>Bacteroidota</taxon>
        <taxon>Bacteroidia</taxon>
        <taxon>Bacteroidales</taxon>
        <taxon>Tannerellaceae</taxon>
        <taxon>Parabacteroides</taxon>
    </lineage>
</organism>
<name>A0A6N3H694_9BACT</name>
<sequence length="37" mass="4552">MSFLLFRQFESMYSFGYDCEWNFGLAYNLLPECLFRI</sequence>